<name>A0A4R6E2K9_9RHOO</name>
<keyword evidence="1" id="KW-0472">Membrane</keyword>
<reference evidence="2 3" key="1">
    <citation type="submission" date="2019-03" db="EMBL/GenBank/DDBJ databases">
        <title>Genomic Encyclopedia of Type Strains, Phase IV (KMG-IV): sequencing the most valuable type-strain genomes for metagenomic binning, comparative biology and taxonomic classification.</title>
        <authorList>
            <person name="Goeker M."/>
        </authorList>
    </citation>
    <scope>NUCLEOTIDE SEQUENCE [LARGE SCALE GENOMIC DNA]</scope>
    <source>
        <strain evidence="2 3">DSM 12121</strain>
    </source>
</reference>
<evidence type="ECO:0000256" key="1">
    <source>
        <dbReference type="SAM" id="Phobius"/>
    </source>
</evidence>
<dbReference type="RefSeq" id="WP_133590683.1">
    <property type="nucleotide sequence ID" value="NZ_SNVV01000007.1"/>
</dbReference>
<keyword evidence="1" id="KW-0812">Transmembrane</keyword>
<dbReference type="Proteomes" id="UP000295129">
    <property type="component" value="Unassembled WGS sequence"/>
</dbReference>
<sequence length="268" mass="29073">MHDLSYHSRPSKGFVLLHTLWLLLVATALVIGLLILATRSSERWALGEQEARREIAQESAVELVLHDLVTRGTRSPWLTLPSARGELNVDDQVISISVQNVAGLIDAGTADDKTLAAFLDRAVKQSSKDMLMNLDMARLRLGAETRPFSTYAELRALMGASDHEFSCIYPHLTLFSGSAQPDLSFASPPLIALLQIGQRSSTPVSAMEGVSSAAGATYRIEARASDASGSRKGQVLSVEVTITGRLQPSHIVRSWLRLSQAEDNPPCD</sequence>
<dbReference type="EMBL" id="SNVV01000007">
    <property type="protein sequence ID" value="TDN51269.1"/>
    <property type="molecule type" value="Genomic_DNA"/>
</dbReference>
<evidence type="ECO:0008006" key="4">
    <source>
        <dbReference type="Google" id="ProtNLM"/>
    </source>
</evidence>
<evidence type="ECO:0000313" key="3">
    <source>
        <dbReference type="Proteomes" id="UP000295129"/>
    </source>
</evidence>
<dbReference type="AlphaFoldDB" id="A0A4R6E2K9"/>
<comment type="caution">
    <text evidence="2">The sequence shown here is derived from an EMBL/GenBank/DDBJ whole genome shotgun (WGS) entry which is preliminary data.</text>
</comment>
<feature type="transmembrane region" description="Helical" evidence="1">
    <location>
        <begin position="20"/>
        <end position="37"/>
    </location>
</feature>
<accession>A0A4R6E2K9</accession>
<keyword evidence="3" id="KW-1185">Reference proteome</keyword>
<keyword evidence="1" id="KW-1133">Transmembrane helix</keyword>
<organism evidence="2 3">
    <name type="scientific">Azoarcus indigens</name>
    <dbReference type="NCBI Taxonomy" id="29545"/>
    <lineage>
        <taxon>Bacteria</taxon>
        <taxon>Pseudomonadati</taxon>
        <taxon>Pseudomonadota</taxon>
        <taxon>Betaproteobacteria</taxon>
        <taxon>Rhodocyclales</taxon>
        <taxon>Zoogloeaceae</taxon>
        <taxon>Azoarcus</taxon>
    </lineage>
</organism>
<proteinExistence type="predicted"/>
<gene>
    <name evidence="2" type="ORF">C7389_1073</name>
</gene>
<dbReference type="OrthoDB" id="9181871at2"/>
<protein>
    <recommendedName>
        <fullName evidence="4">General secretion pathway protein K</fullName>
    </recommendedName>
</protein>
<evidence type="ECO:0000313" key="2">
    <source>
        <dbReference type="EMBL" id="TDN51269.1"/>
    </source>
</evidence>